<feature type="region of interest" description="Disordered" evidence="1">
    <location>
        <begin position="1"/>
        <end position="35"/>
    </location>
</feature>
<dbReference type="Gene3D" id="3.40.50.1820">
    <property type="entry name" value="alpha/beta hydrolase"/>
    <property type="match status" value="1"/>
</dbReference>
<proteinExistence type="predicted"/>
<feature type="compositionally biased region" description="Basic and acidic residues" evidence="1">
    <location>
        <begin position="16"/>
        <end position="30"/>
    </location>
</feature>
<evidence type="ECO:0000256" key="1">
    <source>
        <dbReference type="SAM" id="MobiDB-lite"/>
    </source>
</evidence>
<evidence type="ECO:0000259" key="2">
    <source>
        <dbReference type="Pfam" id="PF00561"/>
    </source>
</evidence>
<evidence type="ECO:0000313" key="3">
    <source>
        <dbReference type="EMBL" id="MXP43118.1"/>
    </source>
</evidence>
<dbReference type="PANTHER" id="PTHR37946">
    <property type="entry name" value="SLL1969 PROTEIN"/>
    <property type="match status" value="1"/>
</dbReference>
<gene>
    <name evidence="3" type="ORF">GRI65_01455</name>
</gene>
<dbReference type="PANTHER" id="PTHR37946:SF1">
    <property type="entry name" value="SLL1969 PROTEIN"/>
    <property type="match status" value="1"/>
</dbReference>
<dbReference type="InterPro" id="IPR000073">
    <property type="entry name" value="AB_hydrolase_1"/>
</dbReference>
<evidence type="ECO:0000313" key="4">
    <source>
        <dbReference type="Proteomes" id="UP000431922"/>
    </source>
</evidence>
<accession>A0A845AYW6</accession>
<keyword evidence="4" id="KW-1185">Reference proteome</keyword>
<name>A0A845AYW6_9SPHN</name>
<keyword evidence="3" id="KW-0378">Hydrolase</keyword>
<dbReference type="AlphaFoldDB" id="A0A845AYW6"/>
<feature type="compositionally biased region" description="Polar residues" evidence="1">
    <location>
        <begin position="1"/>
        <end position="11"/>
    </location>
</feature>
<dbReference type="GO" id="GO:0016787">
    <property type="term" value="F:hydrolase activity"/>
    <property type="evidence" value="ECO:0007669"/>
    <property type="project" value="UniProtKB-KW"/>
</dbReference>
<comment type="caution">
    <text evidence="3">The sequence shown here is derived from an EMBL/GenBank/DDBJ whole genome shotgun (WGS) entry which is preliminary data.</text>
</comment>
<feature type="domain" description="AB hydrolase-1" evidence="2">
    <location>
        <begin position="99"/>
        <end position="173"/>
    </location>
</feature>
<dbReference type="Pfam" id="PF00561">
    <property type="entry name" value="Abhydrolase_1"/>
    <property type="match status" value="1"/>
</dbReference>
<dbReference type="InterPro" id="IPR029058">
    <property type="entry name" value="AB_hydrolase_fold"/>
</dbReference>
<dbReference type="RefSeq" id="WP_160754762.1">
    <property type="nucleotide sequence ID" value="NZ_WTYL01000001.1"/>
</dbReference>
<sequence length="254" mass="28558">MKSSRGIQGSPASADLRARLALAREPKPRDAGGPPLRRLLAETQVVIEPVRRLARNLDIQMADHPRKVMLLPGFATHPIRMRYMARQLEKAGHKVKRWGLGFNFGPTVENFVILERRLDDLYQRYNREPVYLVGWSLGGLFARELAKRHPEKVARVVTMGSPFSGNPRANNAWRIYQFVTGHSVDYPPIAGNTGAKPPVYTTALWSPRDGIISPRSACGKPGERDRAVALRCTHLGFAYSEESIRAVLRELEEE</sequence>
<dbReference type="SUPFAM" id="SSF53474">
    <property type="entry name" value="alpha/beta-Hydrolases"/>
    <property type="match status" value="1"/>
</dbReference>
<dbReference type="EMBL" id="WTYL01000001">
    <property type="protein sequence ID" value="MXP43118.1"/>
    <property type="molecule type" value="Genomic_DNA"/>
</dbReference>
<dbReference type="Proteomes" id="UP000431922">
    <property type="component" value="Unassembled WGS sequence"/>
</dbReference>
<organism evidence="3 4">
    <name type="scientific">Allopontixanthobacter sediminis</name>
    <dbReference type="NCBI Taxonomy" id="1689985"/>
    <lineage>
        <taxon>Bacteria</taxon>
        <taxon>Pseudomonadati</taxon>
        <taxon>Pseudomonadota</taxon>
        <taxon>Alphaproteobacteria</taxon>
        <taxon>Sphingomonadales</taxon>
        <taxon>Erythrobacteraceae</taxon>
        <taxon>Allopontixanthobacter</taxon>
    </lineage>
</organism>
<protein>
    <submittedName>
        <fullName evidence="3">Alpha/beta fold hydrolase</fullName>
    </submittedName>
</protein>
<reference evidence="3 4" key="1">
    <citation type="submission" date="2019-12" db="EMBL/GenBank/DDBJ databases">
        <title>Genomic-based taxomic classification of the family Erythrobacteraceae.</title>
        <authorList>
            <person name="Xu L."/>
        </authorList>
    </citation>
    <scope>NUCLEOTIDE SEQUENCE [LARGE SCALE GENOMIC DNA]</scope>
    <source>
        <strain evidence="3 4">KCTC 42453</strain>
    </source>
</reference>
<dbReference type="OrthoDB" id="7389193at2"/>